<dbReference type="AlphaFoldDB" id="A0A4S8LLK6"/>
<protein>
    <recommendedName>
        <fullName evidence="4">Secreted protein</fullName>
    </recommendedName>
</protein>
<gene>
    <name evidence="2" type="ORF">K435DRAFT_802280</name>
</gene>
<name>A0A4S8LLK6_DENBC</name>
<proteinExistence type="predicted"/>
<organism evidence="2 3">
    <name type="scientific">Dendrothele bispora (strain CBS 962.96)</name>
    <dbReference type="NCBI Taxonomy" id="1314807"/>
    <lineage>
        <taxon>Eukaryota</taxon>
        <taxon>Fungi</taxon>
        <taxon>Dikarya</taxon>
        <taxon>Basidiomycota</taxon>
        <taxon>Agaricomycotina</taxon>
        <taxon>Agaricomycetes</taxon>
        <taxon>Agaricomycetidae</taxon>
        <taxon>Agaricales</taxon>
        <taxon>Agaricales incertae sedis</taxon>
        <taxon>Dendrothele</taxon>
    </lineage>
</organism>
<evidence type="ECO:0000256" key="1">
    <source>
        <dbReference type="SAM" id="SignalP"/>
    </source>
</evidence>
<sequence length="128" mass="14399">MLLSFLLIFSVVLLSFALLRTQLMQLNVCVINTWKMARQKGDIIVISNGSSGANSLGHRSKWETRLKCFNELGDLRGLGSGQGKVCDIVICFHLFESFSFTFPMVTASRFRTYALRLAILNNVISMFI</sequence>
<reference evidence="2 3" key="1">
    <citation type="journal article" date="2019" name="Nat. Ecol. Evol.">
        <title>Megaphylogeny resolves global patterns of mushroom evolution.</title>
        <authorList>
            <person name="Varga T."/>
            <person name="Krizsan K."/>
            <person name="Foldi C."/>
            <person name="Dima B."/>
            <person name="Sanchez-Garcia M."/>
            <person name="Sanchez-Ramirez S."/>
            <person name="Szollosi G.J."/>
            <person name="Szarkandi J.G."/>
            <person name="Papp V."/>
            <person name="Albert L."/>
            <person name="Andreopoulos W."/>
            <person name="Angelini C."/>
            <person name="Antonin V."/>
            <person name="Barry K.W."/>
            <person name="Bougher N.L."/>
            <person name="Buchanan P."/>
            <person name="Buyck B."/>
            <person name="Bense V."/>
            <person name="Catcheside P."/>
            <person name="Chovatia M."/>
            <person name="Cooper J."/>
            <person name="Damon W."/>
            <person name="Desjardin D."/>
            <person name="Finy P."/>
            <person name="Geml J."/>
            <person name="Haridas S."/>
            <person name="Hughes K."/>
            <person name="Justo A."/>
            <person name="Karasinski D."/>
            <person name="Kautmanova I."/>
            <person name="Kiss B."/>
            <person name="Kocsube S."/>
            <person name="Kotiranta H."/>
            <person name="LaButti K.M."/>
            <person name="Lechner B.E."/>
            <person name="Liimatainen K."/>
            <person name="Lipzen A."/>
            <person name="Lukacs Z."/>
            <person name="Mihaltcheva S."/>
            <person name="Morgado L.N."/>
            <person name="Niskanen T."/>
            <person name="Noordeloos M.E."/>
            <person name="Ohm R.A."/>
            <person name="Ortiz-Santana B."/>
            <person name="Ovrebo C."/>
            <person name="Racz N."/>
            <person name="Riley R."/>
            <person name="Savchenko A."/>
            <person name="Shiryaev A."/>
            <person name="Soop K."/>
            <person name="Spirin V."/>
            <person name="Szebenyi C."/>
            <person name="Tomsovsky M."/>
            <person name="Tulloss R.E."/>
            <person name="Uehling J."/>
            <person name="Grigoriev I.V."/>
            <person name="Vagvolgyi C."/>
            <person name="Papp T."/>
            <person name="Martin F.M."/>
            <person name="Miettinen O."/>
            <person name="Hibbett D.S."/>
            <person name="Nagy L.G."/>
        </authorList>
    </citation>
    <scope>NUCLEOTIDE SEQUENCE [LARGE SCALE GENOMIC DNA]</scope>
    <source>
        <strain evidence="2 3">CBS 962.96</strain>
    </source>
</reference>
<evidence type="ECO:0000313" key="2">
    <source>
        <dbReference type="EMBL" id="THU90084.1"/>
    </source>
</evidence>
<feature type="chain" id="PRO_5020881627" description="Secreted protein" evidence="1">
    <location>
        <begin position="22"/>
        <end position="128"/>
    </location>
</feature>
<accession>A0A4S8LLK6</accession>
<feature type="signal peptide" evidence="1">
    <location>
        <begin position="1"/>
        <end position="21"/>
    </location>
</feature>
<evidence type="ECO:0008006" key="4">
    <source>
        <dbReference type="Google" id="ProtNLM"/>
    </source>
</evidence>
<keyword evidence="1" id="KW-0732">Signal</keyword>
<dbReference type="Proteomes" id="UP000297245">
    <property type="component" value="Unassembled WGS sequence"/>
</dbReference>
<evidence type="ECO:0000313" key="3">
    <source>
        <dbReference type="Proteomes" id="UP000297245"/>
    </source>
</evidence>
<dbReference type="EMBL" id="ML179346">
    <property type="protein sequence ID" value="THU90084.1"/>
    <property type="molecule type" value="Genomic_DNA"/>
</dbReference>
<keyword evidence="3" id="KW-1185">Reference proteome</keyword>